<evidence type="ECO:0000313" key="5">
    <source>
        <dbReference type="Proteomes" id="UP000621510"/>
    </source>
</evidence>
<dbReference type="Pfam" id="PF16197">
    <property type="entry name" value="KAsynt_C_assoc"/>
    <property type="match status" value="1"/>
</dbReference>
<dbReference type="Proteomes" id="UP000621510">
    <property type="component" value="Unassembled WGS sequence"/>
</dbReference>
<accession>A0ABS1Q955</accession>
<evidence type="ECO:0000256" key="1">
    <source>
        <dbReference type="ARBA" id="ARBA00022679"/>
    </source>
</evidence>
<keyword evidence="1" id="KW-0808">Transferase</keyword>
<feature type="non-terminal residue" evidence="4">
    <location>
        <position position="136"/>
    </location>
</feature>
<dbReference type="Gene3D" id="3.30.70.3290">
    <property type="match status" value="1"/>
</dbReference>
<comment type="caution">
    <text evidence="4">The sequence shown here is derived from an EMBL/GenBank/DDBJ whole genome shotgun (WGS) entry which is preliminary data.</text>
</comment>
<dbReference type="InterPro" id="IPR032821">
    <property type="entry name" value="PKS_assoc"/>
</dbReference>
<dbReference type="InterPro" id="IPR016039">
    <property type="entry name" value="Thiolase-like"/>
</dbReference>
<dbReference type="PANTHER" id="PTHR43775">
    <property type="entry name" value="FATTY ACID SYNTHASE"/>
    <property type="match status" value="1"/>
</dbReference>
<sequence length="136" mass="13694">LAEQRVWPEVGRPRRVGVSGFGVSGTNAHVILEQAPETAVEVAPVVAEAPGGVVPLVVSGSDGAGLRGQARRLLDFVERRSDVELGHLARCLAASRAGLSERAVVLAGDRSEALAGLAAVAGGEVAGGDVVGRADA</sequence>
<reference evidence="4 5" key="1">
    <citation type="submission" date="2021-01" db="EMBL/GenBank/DDBJ databases">
        <title>WGS of actinomycetes isolated from Thailand.</title>
        <authorList>
            <person name="Thawai C."/>
        </authorList>
    </citation>
    <scope>NUCLEOTIDE SEQUENCE [LARGE SCALE GENOMIC DNA]</scope>
    <source>
        <strain evidence="4 5">CA3R110</strain>
    </source>
</reference>
<keyword evidence="5" id="KW-1185">Reference proteome</keyword>
<evidence type="ECO:0000256" key="2">
    <source>
        <dbReference type="ARBA" id="ARBA00023268"/>
    </source>
</evidence>
<evidence type="ECO:0000259" key="3">
    <source>
        <dbReference type="Pfam" id="PF16197"/>
    </source>
</evidence>
<proteinExistence type="predicted"/>
<evidence type="ECO:0000313" key="4">
    <source>
        <dbReference type="EMBL" id="MBL1121204.1"/>
    </source>
</evidence>
<dbReference type="Gene3D" id="3.40.47.10">
    <property type="match status" value="1"/>
</dbReference>
<feature type="non-terminal residue" evidence="4">
    <location>
        <position position="1"/>
    </location>
</feature>
<gene>
    <name evidence="4" type="ORF">JK364_54665</name>
</gene>
<organism evidence="4 5">
    <name type="scientific">Streptomyces endocoffeicus</name>
    <dbReference type="NCBI Taxonomy" id="2898945"/>
    <lineage>
        <taxon>Bacteria</taxon>
        <taxon>Bacillati</taxon>
        <taxon>Actinomycetota</taxon>
        <taxon>Actinomycetes</taxon>
        <taxon>Kitasatosporales</taxon>
        <taxon>Streptomycetaceae</taxon>
        <taxon>Streptomyces</taxon>
    </lineage>
</organism>
<dbReference type="InterPro" id="IPR050091">
    <property type="entry name" value="PKS_NRPS_Biosynth_Enz"/>
</dbReference>
<dbReference type="EMBL" id="JAERRG010000218">
    <property type="protein sequence ID" value="MBL1121204.1"/>
    <property type="molecule type" value="Genomic_DNA"/>
</dbReference>
<name>A0ABS1Q955_9ACTN</name>
<keyword evidence="2" id="KW-0511">Multifunctional enzyme</keyword>
<dbReference type="PANTHER" id="PTHR43775:SF51">
    <property type="entry name" value="INACTIVE PHENOLPHTHIOCEROL SYNTHESIS POLYKETIDE SYNTHASE TYPE I PKS1-RELATED"/>
    <property type="match status" value="1"/>
</dbReference>
<protein>
    <submittedName>
        <fullName evidence="4">Modular polyketide synthase</fullName>
    </submittedName>
</protein>
<feature type="domain" description="Polyketide synthase C-terminal extension" evidence="3">
    <location>
        <begin position="11"/>
        <end position="103"/>
    </location>
</feature>